<keyword evidence="8" id="KW-1185">Reference proteome</keyword>
<dbReference type="Proteomes" id="UP000011715">
    <property type="component" value="Unassembled WGS sequence"/>
</dbReference>
<dbReference type="InterPro" id="IPR052414">
    <property type="entry name" value="U3_snoRNA-assoc_WDR"/>
</dbReference>
<feature type="region of interest" description="Disordered" evidence="4">
    <location>
        <begin position="147"/>
        <end position="181"/>
    </location>
</feature>
<dbReference type="EnsemblFungi" id="MAPG_06129T0">
    <property type="protein sequence ID" value="MAPG_06129T0"/>
    <property type="gene ID" value="MAPG_06129"/>
</dbReference>
<organism evidence="7 8">
    <name type="scientific">Magnaporthiopsis poae (strain ATCC 64411 / 73-15)</name>
    <name type="common">Kentucky bluegrass fungus</name>
    <name type="synonym">Magnaporthe poae</name>
    <dbReference type="NCBI Taxonomy" id="644358"/>
    <lineage>
        <taxon>Eukaryota</taxon>
        <taxon>Fungi</taxon>
        <taxon>Dikarya</taxon>
        <taxon>Ascomycota</taxon>
        <taxon>Pezizomycotina</taxon>
        <taxon>Sordariomycetes</taxon>
        <taxon>Sordariomycetidae</taxon>
        <taxon>Magnaporthales</taxon>
        <taxon>Magnaporthaceae</taxon>
        <taxon>Magnaporthiopsis</taxon>
    </lineage>
</organism>
<dbReference type="eggNOG" id="KOG4547">
    <property type="taxonomic scope" value="Eukaryota"/>
</dbReference>
<gene>
    <name evidence="6" type="ORF">MAPG_06129</name>
</gene>
<proteinExistence type="inferred from homology"/>
<feature type="compositionally biased region" description="Basic and acidic residues" evidence="4">
    <location>
        <begin position="411"/>
        <end position="420"/>
    </location>
</feature>
<feature type="compositionally biased region" description="Low complexity" evidence="4">
    <location>
        <begin position="120"/>
        <end position="132"/>
    </location>
</feature>
<dbReference type="PANTHER" id="PTHR44267">
    <property type="entry name" value="WD REPEAT-CONTAINING PROTEIN 43"/>
    <property type="match status" value="1"/>
</dbReference>
<feature type="region of interest" description="Disordered" evidence="4">
    <location>
        <begin position="1"/>
        <end position="134"/>
    </location>
</feature>
<feature type="compositionally biased region" description="Basic and acidic residues" evidence="4">
    <location>
        <begin position="92"/>
        <end position="103"/>
    </location>
</feature>
<reference evidence="8" key="1">
    <citation type="submission" date="2010-05" db="EMBL/GenBank/DDBJ databases">
        <title>The genome sequence of Magnaporthe poae strain ATCC 64411.</title>
        <authorList>
            <person name="Ma L.-J."/>
            <person name="Dead R."/>
            <person name="Young S."/>
            <person name="Zeng Q."/>
            <person name="Koehrsen M."/>
            <person name="Alvarado L."/>
            <person name="Berlin A."/>
            <person name="Chapman S.B."/>
            <person name="Chen Z."/>
            <person name="Freedman E."/>
            <person name="Gellesch M."/>
            <person name="Goldberg J."/>
            <person name="Griggs A."/>
            <person name="Gujja S."/>
            <person name="Heilman E.R."/>
            <person name="Heiman D."/>
            <person name="Hepburn T."/>
            <person name="Howarth C."/>
            <person name="Jen D."/>
            <person name="Larson L."/>
            <person name="Mehta T."/>
            <person name="Neiman D."/>
            <person name="Pearson M."/>
            <person name="Roberts A."/>
            <person name="Saif S."/>
            <person name="Shea T."/>
            <person name="Shenoy N."/>
            <person name="Sisk P."/>
            <person name="Stolte C."/>
            <person name="Sykes S."/>
            <person name="Walk T."/>
            <person name="White J."/>
            <person name="Yandava C."/>
            <person name="Haas B."/>
            <person name="Nusbaum C."/>
            <person name="Birren B."/>
        </authorList>
    </citation>
    <scope>NUCLEOTIDE SEQUENCE [LARGE SCALE GENOMIC DNA]</scope>
    <source>
        <strain evidence="8">ATCC 64411 / 73-15</strain>
    </source>
</reference>
<reference evidence="6" key="2">
    <citation type="submission" date="2010-05" db="EMBL/GenBank/DDBJ databases">
        <title>The Genome Sequence of Magnaporthe poae strain ATCC 64411.</title>
        <authorList>
            <consortium name="The Broad Institute Genome Sequencing Platform"/>
            <consortium name="Broad Institute Genome Sequencing Center for Infectious Disease"/>
            <person name="Ma L.-J."/>
            <person name="Dead R."/>
            <person name="Young S."/>
            <person name="Zeng Q."/>
            <person name="Koehrsen M."/>
            <person name="Alvarado L."/>
            <person name="Berlin A."/>
            <person name="Chapman S.B."/>
            <person name="Chen Z."/>
            <person name="Freedman E."/>
            <person name="Gellesch M."/>
            <person name="Goldberg J."/>
            <person name="Griggs A."/>
            <person name="Gujja S."/>
            <person name="Heilman E.R."/>
            <person name="Heiman D."/>
            <person name="Hepburn T."/>
            <person name="Howarth C."/>
            <person name="Jen D."/>
            <person name="Larson L."/>
            <person name="Mehta T."/>
            <person name="Neiman D."/>
            <person name="Pearson M."/>
            <person name="Roberts A."/>
            <person name="Saif S."/>
            <person name="Shea T."/>
            <person name="Shenoy N."/>
            <person name="Sisk P."/>
            <person name="Stolte C."/>
            <person name="Sykes S."/>
            <person name="Walk T."/>
            <person name="White J."/>
            <person name="Yandava C."/>
            <person name="Haas B."/>
            <person name="Nusbaum C."/>
            <person name="Birren B."/>
        </authorList>
    </citation>
    <scope>NUCLEOTIDE SEQUENCE</scope>
    <source>
        <strain evidence="6">ATCC 64411</strain>
    </source>
</reference>
<dbReference type="OrthoDB" id="30195at2759"/>
<evidence type="ECO:0000256" key="2">
    <source>
        <dbReference type="ARBA" id="ARBA00023242"/>
    </source>
</evidence>
<feature type="region of interest" description="Disordered" evidence="4">
    <location>
        <begin position="295"/>
        <end position="420"/>
    </location>
</feature>
<evidence type="ECO:0000313" key="8">
    <source>
        <dbReference type="Proteomes" id="UP000011715"/>
    </source>
</evidence>
<keyword evidence="2" id="KW-0539">Nucleus</keyword>
<evidence type="ECO:0000259" key="5">
    <source>
        <dbReference type="Pfam" id="PF04003"/>
    </source>
</evidence>
<reference evidence="7" key="4">
    <citation type="journal article" date="2015" name="G3 (Bethesda)">
        <title>Genome sequences of three phytopathogenic species of the Magnaporthaceae family of fungi.</title>
        <authorList>
            <person name="Okagaki L.H."/>
            <person name="Nunes C.C."/>
            <person name="Sailsbery J."/>
            <person name="Clay B."/>
            <person name="Brown D."/>
            <person name="John T."/>
            <person name="Oh Y."/>
            <person name="Young N."/>
            <person name="Fitzgerald M."/>
            <person name="Haas B.J."/>
            <person name="Zeng Q."/>
            <person name="Young S."/>
            <person name="Adiconis X."/>
            <person name="Fan L."/>
            <person name="Levin J.Z."/>
            <person name="Mitchell T.K."/>
            <person name="Okubara P.A."/>
            <person name="Farman M.L."/>
            <person name="Kohn L.M."/>
            <person name="Birren B."/>
            <person name="Ma L.-J."/>
            <person name="Dean R.A."/>
        </authorList>
    </citation>
    <scope>NUCLEOTIDE SEQUENCE</scope>
    <source>
        <strain evidence="7">ATCC 64411 / 73-15</strain>
    </source>
</reference>
<dbReference type="VEuPathDB" id="FungiDB:MAPG_06129"/>
<feature type="compositionally biased region" description="Acidic residues" evidence="4">
    <location>
        <begin position="379"/>
        <end position="401"/>
    </location>
</feature>
<feature type="compositionally biased region" description="Low complexity" evidence="4">
    <location>
        <begin position="295"/>
        <end position="306"/>
    </location>
</feature>
<dbReference type="AlphaFoldDB" id="A0A0C4E177"/>
<dbReference type="STRING" id="644358.A0A0C4E177"/>
<dbReference type="GO" id="GO:0005730">
    <property type="term" value="C:nucleolus"/>
    <property type="evidence" value="ECO:0007669"/>
    <property type="project" value="TreeGrafter"/>
</dbReference>
<protein>
    <recommendedName>
        <fullName evidence="5">Small-subunit processome Utp12 domain-containing protein</fullName>
    </recommendedName>
</protein>
<evidence type="ECO:0000256" key="1">
    <source>
        <dbReference type="ARBA" id="ARBA00004123"/>
    </source>
</evidence>
<dbReference type="Pfam" id="PF04003">
    <property type="entry name" value="Utp12"/>
    <property type="match status" value="1"/>
</dbReference>
<reference evidence="6" key="3">
    <citation type="submission" date="2011-03" db="EMBL/GenBank/DDBJ databases">
        <title>Annotation of Magnaporthe poae ATCC 64411.</title>
        <authorList>
            <person name="Ma L.-J."/>
            <person name="Dead R."/>
            <person name="Young S.K."/>
            <person name="Zeng Q."/>
            <person name="Gargeya S."/>
            <person name="Fitzgerald M."/>
            <person name="Haas B."/>
            <person name="Abouelleil A."/>
            <person name="Alvarado L."/>
            <person name="Arachchi H.M."/>
            <person name="Berlin A."/>
            <person name="Brown A."/>
            <person name="Chapman S.B."/>
            <person name="Chen Z."/>
            <person name="Dunbar C."/>
            <person name="Freedman E."/>
            <person name="Gearin G."/>
            <person name="Gellesch M."/>
            <person name="Goldberg J."/>
            <person name="Griggs A."/>
            <person name="Gujja S."/>
            <person name="Heiman D."/>
            <person name="Howarth C."/>
            <person name="Larson L."/>
            <person name="Lui A."/>
            <person name="MacDonald P.J.P."/>
            <person name="Mehta T."/>
            <person name="Montmayeur A."/>
            <person name="Murphy C."/>
            <person name="Neiman D."/>
            <person name="Pearson M."/>
            <person name="Priest M."/>
            <person name="Roberts A."/>
            <person name="Saif S."/>
            <person name="Shea T."/>
            <person name="Shenoy N."/>
            <person name="Sisk P."/>
            <person name="Stolte C."/>
            <person name="Sykes S."/>
            <person name="Yandava C."/>
            <person name="Wortman J."/>
            <person name="Nusbaum C."/>
            <person name="Birren B."/>
        </authorList>
    </citation>
    <scope>NUCLEOTIDE SEQUENCE</scope>
    <source>
        <strain evidence="6">ATCC 64411</strain>
    </source>
</reference>
<feature type="compositionally biased region" description="Acidic residues" evidence="4">
    <location>
        <begin position="354"/>
        <end position="369"/>
    </location>
</feature>
<dbReference type="GO" id="GO:0000462">
    <property type="term" value="P:maturation of SSU-rRNA from tricistronic rRNA transcript (SSU-rRNA, 5.8S rRNA, LSU-rRNA)"/>
    <property type="evidence" value="ECO:0007669"/>
    <property type="project" value="TreeGrafter"/>
</dbReference>
<evidence type="ECO:0000313" key="6">
    <source>
        <dbReference type="EMBL" id="KLU87124.1"/>
    </source>
</evidence>
<dbReference type="EMBL" id="ADBL01001471">
    <property type="status" value="NOT_ANNOTATED_CDS"/>
    <property type="molecule type" value="Genomic_DNA"/>
</dbReference>
<sequence length="420" mass="44700">MSTKRKTPAKLAAPVIKQGAKPALKTRLDESRTLVSAGKSVSDRGIPAHETVEISSDSSSDDDVSEDDDDEEKEATANPKPSAPAPQTLDTTAERPPKSRAKPELPNGNAAAEVKRSAADDPSASDSEPQSPTFGELARSRIIDVQAQLSQQQQQQQQQTPGSSTSPRRPPRSSAPPSLQSLGTVLTQALRSDDTELLESCLQTHGPEPSLAAALLSRLASRLHRRPGRASTLLGWIQWTLIAHGGALAAQPDLQRKLGELNRVLEERARGLNSLLVLKGKLDMLEAQMQLRRSAGAGASNGAAGSAGLGDEDEAEDDRNVVYVEGQEDGTKGGIESAGADDMFDIPAINGVDSDSDDDEDDNDDNDMDDYQRGAAGEDAVDDDEVDFDDVDESGDDESDVEAAPPAKVQKTSDKLQKRR</sequence>
<dbReference type="OMA" id="QWSLAAH"/>
<name>A0A0C4E177_MAGP6</name>
<comment type="subcellular location">
    <subcellularLocation>
        <location evidence="1">Nucleus</location>
    </subcellularLocation>
</comment>
<dbReference type="InterPro" id="IPR007148">
    <property type="entry name" value="SSU_processome_Utp12"/>
</dbReference>
<evidence type="ECO:0000256" key="4">
    <source>
        <dbReference type="SAM" id="MobiDB-lite"/>
    </source>
</evidence>
<feature type="compositionally biased region" description="Acidic residues" evidence="4">
    <location>
        <begin position="59"/>
        <end position="73"/>
    </location>
</feature>
<accession>A0A0C4E177</accession>
<dbReference type="EMBL" id="GL876970">
    <property type="protein sequence ID" value="KLU87124.1"/>
    <property type="molecule type" value="Genomic_DNA"/>
</dbReference>
<feature type="compositionally biased region" description="Low complexity" evidence="4">
    <location>
        <begin position="147"/>
        <end position="167"/>
    </location>
</feature>
<reference evidence="7" key="5">
    <citation type="submission" date="2015-06" db="UniProtKB">
        <authorList>
            <consortium name="EnsemblFungi"/>
        </authorList>
    </citation>
    <scope>IDENTIFICATION</scope>
    <source>
        <strain evidence="7">ATCC 64411</strain>
    </source>
</reference>
<comment type="similarity">
    <text evidence="3">Belongs to the UTP5 family.</text>
</comment>
<dbReference type="PANTHER" id="PTHR44267:SF1">
    <property type="entry name" value="WD REPEAT-CONTAINING PROTEIN 43"/>
    <property type="match status" value="1"/>
</dbReference>
<feature type="domain" description="Small-subunit processome Utp12" evidence="5">
    <location>
        <begin position="186"/>
        <end position="286"/>
    </location>
</feature>
<evidence type="ECO:0000313" key="7">
    <source>
        <dbReference type="EnsemblFungi" id="MAPG_06129T0"/>
    </source>
</evidence>
<evidence type="ECO:0000256" key="3">
    <source>
        <dbReference type="ARBA" id="ARBA00038335"/>
    </source>
</evidence>